<feature type="transmembrane region" description="Helical" evidence="13">
    <location>
        <begin position="36"/>
        <end position="54"/>
    </location>
</feature>
<feature type="domain" description="MotA/TolQ/ExbB proton channel" evidence="14">
    <location>
        <begin position="133"/>
        <end position="238"/>
    </location>
</feature>
<comment type="caution">
    <text evidence="16">The sequence shown here is derived from an EMBL/GenBank/DDBJ whole genome shotgun (WGS) entry which is preliminary data.</text>
</comment>
<evidence type="ECO:0000256" key="9">
    <source>
        <dbReference type="ARBA" id="ARBA00022781"/>
    </source>
</evidence>
<accession>A0ABN8E6Q7</accession>
<gene>
    <name evidence="16" type="primary">lafT</name>
    <name evidence="16" type="ORF">VMF7928_02581</name>
</gene>
<dbReference type="EMBL" id="CAKLDM010000002">
    <property type="protein sequence ID" value="CAH0540031.1"/>
    <property type="molecule type" value="Genomic_DNA"/>
</dbReference>
<proteinExistence type="inferred from homology"/>
<dbReference type="InterPro" id="IPR002898">
    <property type="entry name" value="MotA_ExbB_proton_chnl"/>
</dbReference>
<dbReference type="Pfam" id="PF20560">
    <property type="entry name" value="MotA_N"/>
    <property type="match status" value="1"/>
</dbReference>
<keyword evidence="11" id="KW-0406">Ion transport</keyword>
<comment type="similarity">
    <text evidence="2">Belongs to the MotA family.</text>
</comment>
<evidence type="ECO:0000259" key="14">
    <source>
        <dbReference type="Pfam" id="PF01618"/>
    </source>
</evidence>
<dbReference type="Proteomes" id="UP000838748">
    <property type="component" value="Unassembled WGS sequence"/>
</dbReference>
<evidence type="ECO:0000256" key="8">
    <source>
        <dbReference type="ARBA" id="ARBA00022779"/>
    </source>
</evidence>
<keyword evidence="5" id="KW-0145">Chemotaxis</keyword>
<dbReference type="PANTHER" id="PTHR30433:SF4">
    <property type="entry name" value="MOTILITY PROTEIN A"/>
    <property type="match status" value="1"/>
</dbReference>
<evidence type="ECO:0000256" key="13">
    <source>
        <dbReference type="SAM" id="Phobius"/>
    </source>
</evidence>
<evidence type="ECO:0000313" key="17">
    <source>
        <dbReference type="Proteomes" id="UP000838748"/>
    </source>
</evidence>
<dbReference type="Pfam" id="PF01618">
    <property type="entry name" value="MotA_ExbB"/>
    <property type="match status" value="1"/>
</dbReference>
<evidence type="ECO:0000256" key="3">
    <source>
        <dbReference type="ARBA" id="ARBA00022448"/>
    </source>
</evidence>
<evidence type="ECO:0000256" key="1">
    <source>
        <dbReference type="ARBA" id="ARBA00004429"/>
    </source>
</evidence>
<sequence>MFKLLGFLLIFLSVLGGFYMEDGPLHALYQPSEFIIIGGAAIGFLAISQPFAVFKGIGQFIQRLFHGSQYSPEFYQQLLQLLFHLFNAASSKGLKGMEDDIDKPEGSILFRDYPLVISQPRLIHLISDTLRLMMIQKIPPHEMATMLEEEIEGIHQDLNRTPDALLNLADALPGFGILAAVMGIIVTMGSIDGSLVQIGIHVASALTGTFLGIFLSYGFASPLARAIENEICKEVMALDVIKSALVAFNSGKPPMLAVDAGRRSLYSELKPSFIDMENELNGQ</sequence>
<dbReference type="InterPro" id="IPR000540">
    <property type="entry name" value="Flag_MotA_CS"/>
</dbReference>
<evidence type="ECO:0000313" key="16">
    <source>
        <dbReference type="EMBL" id="CAH0540031.1"/>
    </source>
</evidence>
<protein>
    <submittedName>
        <fullName evidence="16">Chemotaxis protein LafT</fullName>
    </submittedName>
</protein>
<comment type="subcellular location">
    <subcellularLocation>
        <location evidence="1">Cell inner membrane</location>
        <topology evidence="1">Multi-pass membrane protein</topology>
    </subcellularLocation>
</comment>
<dbReference type="InterPro" id="IPR047055">
    <property type="entry name" value="MotA-like"/>
</dbReference>
<keyword evidence="17" id="KW-1185">Reference proteome</keyword>
<evidence type="ECO:0000256" key="5">
    <source>
        <dbReference type="ARBA" id="ARBA00022500"/>
    </source>
</evidence>
<evidence type="ECO:0000256" key="6">
    <source>
        <dbReference type="ARBA" id="ARBA00022519"/>
    </source>
</evidence>
<keyword evidence="9" id="KW-0375">Hydrogen ion transport</keyword>
<keyword evidence="7 13" id="KW-0812">Transmembrane</keyword>
<dbReference type="InterPro" id="IPR046786">
    <property type="entry name" value="MotA_N"/>
</dbReference>
<evidence type="ECO:0000256" key="2">
    <source>
        <dbReference type="ARBA" id="ARBA00008038"/>
    </source>
</evidence>
<dbReference type="RefSeq" id="WP_237362067.1">
    <property type="nucleotide sequence ID" value="NZ_CAKLDM010000002.1"/>
</dbReference>
<evidence type="ECO:0000256" key="10">
    <source>
        <dbReference type="ARBA" id="ARBA00022989"/>
    </source>
</evidence>
<keyword evidence="4" id="KW-1003">Cell membrane</keyword>
<evidence type="ECO:0000256" key="7">
    <source>
        <dbReference type="ARBA" id="ARBA00022692"/>
    </source>
</evidence>
<evidence type="ECO:0000256" key="12">
    <source>
        <dbReference type="ARBA" id="ARBA00023136"/>
    </source>
</evidence>
<keyword evidence="3" id="KW-0813">Transport</keyword>
<feature type="domain" description="Motility protein A N-terminal" evidence="15">
    <location>
        <begin position="5"/>
        <end position="93"/>
    </location>
</feature>
<dbReference type="PANTHER" id="PTHR30433">
    <property type="entry name" value="CHEMOTAXIS PROTEIN MOTA"/>
    <property type="match status" value="1"/>
</dbReference>
<evidence type="ECO:0000259" key="15">
    <source>
        <dbReference type="Pfam" id="PF20560"/>
    </source>
</evidence>
<feature type="transmembrane region" description="Helical" evidence="13">
    <location>
        <begin position="198"/>
        <end position="220"/>
    </location>
</feature>
<keyword evidence="10 13" id="KW-1133">Transmembrane helix</keyword>
<feature type="transmembrane region" description="Helical" evidence="13">
    <location>
        <begin position="164"/>
        <end position="186"/>
    </location>
</feature>
<keyword evidence="6" id="KW-0997">Cell inner membrane</keyword>
<dbReference type="NCBIfam" id="TIGR03818">
    <property type="entry name" value="MotA1"/>
    <property type="match status" value="1"/>
</dbReference>
<evidence type="ECO:0000256" key="11">
    <source>
        <dbReference type="ARBA" id="ARBA00023065"/>
    </source>
</evidence>
<name>A0ABN8E6Q7_9VIBR</name>
<organism evidence="16 17">
    <name type="scientific">Vibrio marisflavi CECT 7928</name>
    <dbReference type="NCBI Taxonomy" id="634439"/>
    <lineage>
        <taxon>Bacteria</taxon>
        <taxon>Pseudomonadati</taxon>
        <taxon>Pseudomonadota</taxon>
        <taxon>Gammaproteobacteria</taxon>
        <taxon>Vibrionales</taxon>
        <taxon>Vibrionaceae</taxon>
        <taxon>Vibrio</taxon>
    </lineage>
</organism>
<evidence type="ECO:0000256" key="4">
    <source>
        <dbReference type="ARBA" id="ARBA00022475"/>
    </source>
</evidence>
<dbReference type="PROSITE" id="PS01307">
    <property type="entry name" value="MOTA"/>
    <property type="match status" value="1"/>
</dbReference>
<reference evidence="16" key="1">
    <citation type="submission" date="2021-11" db="EMBL/GenBank/DDBJ databases">
        <authorList>
            <person name="Rodrigo-Torres L."/>
            <person name="Arahal R. D."/>
            <person name="Lucena T."/>
        </authorList>
    </citation>
    <scope>NUCLEOTIDE SEQUENCE</scope>
    <source>
        <strain evidence="16">CECT 7928</strain>
    </source>
</reference>
<keyword evidence="8" id="KW-0283">Flagellar rotation</keyword>
<keyword evidence="12 13" id="KW-0472">Membrane</keyword>
<dbReference type="InterPro" id="IPR022522">
    <property type="entry name" value="Flagellar_motor_stator_MotA"/>
</dbReference>